<dbReference type="GO" id="GO:0005886">
    <property type="term" value="C:plasma membrane"/>
    <property type="evidence" value="ECO:0007669"/>
    <property type="project" value="TreeGrafter"/>
</dbReference>
<dbReference type="AlphaFoldDB" id="A0AAD6T617"/>
<feature type="transmembrane region" description="Helical" evidence="11">
    <location>
        <begin position="284"/>
        <end position="303"/>
    </location>
</feature>
<evidence type="ECO:0000256" key="10">
    <source>
        <dbReference type="SAM" id="MobiDB-lite"/>
    </source>
</evidence>
<keyword evidence="3" id="KW-0589">Pheromone response</keyword>
<keyword evidence="9" id="KW-0807">Transducer</keyword>
<evidence type="ECO:0000256" key="11">
    <source>
        <dbReference type="SAM" id="Phobius"/>
    </source>
</evidence>
<dbReference type="Pfam" id="PF02076">
    <property type="entry name" value="STE3"/>
    <property type="match status" value="1"/>
</dbReference>
<evidence type="ECO:0000313" key="12">
    <source>
        <dbReference type="EMBL" id="KAJ7040064.1"/>
    </source>
</evidence>
<protein>
    <submittedName>
        <fullName evidence="12">Pheromone A receptor-domain-containing protein</fullName>
    </submittedName>
</protein>
<keyword evidence="8 12" id="KW-0675">Receptor</keyword>
<dbReference type="InterPro" id="IPR001499">
    <property type="entry name" value="GPCR_STE3"/>
</dbReference>
<evidence type="ECO:0000256" key="1">
    <source>
        <dbReference type="ARBA" id="ARBA00004141"/>
    </source>
</evidence>
<feature type="transmembrane region" description="Helical" evidence="11">
    <location>
        <begin position="118"/>
        <end position="139"/>
    </location>
</feature>
<feature type="region of interest" description="Disordered" evidence="10">
    <location>
        <begin position="371"/>
        <end position="403"/>
    </location>
</feature>
<keyword evidence="13" id="KW-1185">Reference proteome</keyword>
<evidence type="ECO:0000313" key="13">
    <source>
        <dbReference type="Proteomes" id="UP001218188"/>
    </source>
</evidence>
<evidence type="ECO:0000256" key="3">
    <source>
        <dbReference type="ARBA" id="ARBA00022507"/>
    </source>
</evidence>
<comment type="caution">
    <text evidence="12">The sequence shown here is derived from an EMBL/GenBank/DDBJ whole genome shotgun (WGS) entry which is preliminary data.</text>
</comment>
<evidence type="ECO:0000256" key="2">
    <source>
        <dbReference type="ARBA" id="ARBA00011085"/>
    </source>
</evidence>
<dbReference type="PRINTS" id="PR00899">
    <property type="entry name" value="GPCRSTE3"/>
</dbReference>
<reference evidence="12" key="1">
    <citation type="submission" date="2023-03" db="EMBL/GenBank/DDBJ databases">
        <title>Massive genome expansion in bonnet fungi (Mycena s.s.) driven by repeated elements and novel gene families across ecological guilds.</title>
        <authorList>
            <consortium name="Lawrence Berkeley National Laboratory"/>
            <person name="Harder C.B."/>
            <person name="Miyauchi S."/>
            <person name="Viragh M."/>
            <person name="Kuo A."/>
            <person name="Thoen E."/>
            <person name="Andreopoulos B."/>
            <person name="Lu D."/>
            <person name="Skrede I."/>
            <person name="Drula E."/>
            <person name="Henrissat B."/>
            <person name="Morin E."/>
            <person name="Kohler A."/>
            <person name="Barry K."/>
            <person name="LaButti K."/>
            <person name="Morin E."/>
            <person name="Salamov A."/>
            <person name="Lipzen A."/>
            <person name="Mereny Z."/>
            <person name="Hegedus B."/>
            <person name="Baldrian P."/>
            <person name="Stursova M."/>
            <person name="Weitz H."/>
            <person name="Taylor A."/>
            <person name="Grigoriev I.V."/>
            <person name="Nagy L.G."/>
            <person name="Martin F."/>
            <person name="Kauserud H."/>
        </authorList>
    </citation>
    <scope>NUCLEOTIDE SEQUENCE</scope>
    <source>
        <strain evidence="12">CBHHK200</strain>
    </source>
</reference>
<accession>A0AAD6T617</accession>
<keyword evidence="4 11" id="KW-0812">Transmembrane</keyword>
<keyword evidence="7 11" id="KW-0472">Membrane</keyword>
<dbReference type="PANTHER" id="PTHR28097">
    <property type="entry name" value="PHEROMONE A FACTOR RECEPTOR"/>
    <property type="match status" value="1"/>
</dbReference>
<dbReference type="GO" id="GO:0000750">
    <property type="term" value="P:pheromone-dependent signal transduction involved in conjugation with cellular fusion"/>
    <property type="evidence" value="ECO:0007669"/>
    <property type="project" value="TreeGrafter"/>
</dbReference>
<feature type="compositionally biased region" description="Basic and acidic residues" evidence="10">
    <location>
        <begin position="371"/>
        <end position="383"/>
    </location>
</feature>
<feature type="transmembrane region" description="Helical" evidence="11">
    <location>
        <begin position="211"/>
        <end position="237"/>
    </location>
</feature>
<evidence type="ECO:0000256" key="8">
    <source>
        <dbReference type="ARBA" id="ARBA00023170"/>
    </source>
</evidence>
<evidence type="ECO:0000256" key="5">
    <source>
        <dbReference type="ARBA" id="ARBA00022989"/>
    </source>
</evidence>
<dbReference type="EMBL" id="JARJCM010000024">
    <property type="protein sequence ID" value="KAJ7040064.1"/>
    <property type="molecule type" value="Genomic_DNA"/>
</dbReference>
<keyword evidence="5 11" id="KW-1133">Transmembrane helix</keyword>
<sequence length="403" mass="44839">MAVDPTYPLYPALCILSAFFMFLVLTHSFIRQSWNLAVTLLCVGLFLDNLTLGINAIVWRDNTDIKVPVYCDLVSRLQFFMRFLPSMTSLLITRKLYVISKMRDVEPPSRKTKLVNSCVEWGWGFAYPIFMTAVVYTLCQDARFIVDEGFGCAFSASNSWFSIVVILIVPAIPPLISIFFYCPLIIRTVYIQRKGAGDSFLSNGSISRTPYLRILALGCLDAVIILPIAVINLLAFFCTLTAPGTFPGYIGWAANHADFLPVGIAYDSLTDTPWDTFNTYFDNVQAPLLAIAIFALFGLTSSARSAYWSRIGVVTKLLGCKPRVRLPRQSASQTTDSLTFAAPTGEQGVGRNRTRRLTRYSFSNTTFADSEMGKAEELGKTESEFQFTSTPSIQDSKMEPLAV</sequence>
<feature type="transmembrane region" description="Helical" evidence="11">
    <location>
        <begin position="37"/>
        <end position="59"/>
    </location>
</feature>
<proteinExistence type="inferred from homology"/>
<evidence type="ECO:0000256" key="7">
    <source>
        <dbReference type="ARBA" id="ARBA00023136"/>
    </source>
</evidence>
<dbReference type="Proteomes" id="UP001218188">
    <property type="component" value="Unassembled WGS sequence"/>
</dbReference>
<feature type="compositionally biased region" description="Polar residues" evidence="10">
    <location>
        <begin position="384"/>
        <end position="395"/>
    </location>
</feature>
<keyword evidence="6" id="KW-0297">G-protein coupled receptor</keyword>
<dbReference type="GO" id="GO:0004932">
    <property type="term" value="F:mating-type factor pheromone receptor activity"/>
    <property type="evidence" value="ECO:0007669"/>
    <property type="project" value="InterPro"/>
</dbReference>
<organism evidence="12 13">
    <name type="scientific">Mycena alexandri</name>
    <dbReference type="NCBI Taxonomy" id="1745969"/>
    <lineage>
        <taxon>Eukaryota</taxon>
        <taxon>Fungi</taxon>
        <taxon>Dikarya</taxon>
        <taxon>Basidiomycota</taxon>
        <taxon>Agaricomycotina</taxon>
        <taxon>Agaricomycetes</taxon>
        <taxon>Agaricomycetidae</taxon>
        <taxon>Agaricales</taxon>
        <taxon>Marasmiineae</taxon>
        <taxon>Mycenaceae</taxon>
        <taxon>Mycena</taxon>
    </lineage>
</organism>
<evidence type="ECO:0000256" key="9">
    <source>
        <dbReference type="ARBA" id="ARBA00023224"/>
    </source>
</evidence>
<evidence type="ECO:0000256" key="4">
    <source>
        <dbReference type="ARBA" id="ARBA00022692"/>
    </source>
</evidence>
<dbReference type="PANTHER" id="PTHR28097:SF1">
    <property type="entry name" value="PHEROMONE A FACTOR RECEPTOR"/>
    <property type="match status" value="1"/>
</dbReference>
<feature type="transmembrane region" description="Helical" evidence="11">
    <location>
        <begin position="6"/>
        <end position="25"/>
    </location>
</feature>
<comment type="subcellular location">
    <subcellularLocation>
        <location evidence="1">Membrane</location>
        <topology evidence="1">Multi-pass membrane protein</topology>
    </subcellularLocation>
</comment>
<name>A0AAD6T617_9AGAR</name>
<gene>
    <name evidence="12" type="ORF">C8F04DRAFT_1315267</name>
</gene>
<feature type="region of interest" description="Disordered" evidence="10">
    <location>
        <begin position="331"/>
        <end position="350"/>
    </location>
</feature>
<evidence type="ECO:0000256" key="6">
    <source>
        <dbReference type="ARBA" id="ARBA00023040"/>
    </source>
</evidence>
<feature type="transmembrane region" description="Helical" evidence="11">
    <location>
        <begin position="159"/>
        <end position="190"/>
    </location>
</feature>
<comment type="similarity">
    <text evidence="2">Belongs to the G-protein coupled receptor 4 family.</text>
</comment>